<evidence type="ECO:0000313" key="4">
    <source>
        <dbReference type="Proteomes" id="UP000199308"/>
    </source>
</evidence>
<dbReference type="PANTHER" id="PTHR35890:SF3">
    <property type="entry name" value="ECOTIN"/>
    <property type="match status" value="1"/>
</dbReference>
<dbReference type="Gene3D" id="2.60.40.550">
    <property type="entry name" value="Ecotin"/>
    <property type="match status" value="1"/>
</dbReference>
<dbReference type="Pfam" id="PF03974">
    <property type="entry name" value="Ecotin"/>
    <property type="match status" value="1"/>
</dbReference>
<gene>
    <name evidence="3" type="ORF">SAMN05660429_00121</name>
</gene>
<keyword evidence="4" id="KW-1185">Reference proteome</keyword>
<dbReference type="GO" id="GO:0004867">
    <property type="term" value="F:serine-type endopeptidase inhibitor activity"/>
    <property type="evidence" value="ECO:0007669"/>
    <property type="project" value="InterPro"/>
</dbReference>
<dbReference type="InterPro" id="IPR036198">
    <property type="entry name" value="Ecotin_sf"/>
</dbReference>
<dbReference type="Proteomes" id="UP000199308">
    <property type="component" value="Unassembled WGS sequence"/>
</dbReference>
<evidence type="ECO:0000313" key="3">
    <source>
        <dbReference type="EMBL" id="SES65154.1"/>
    </source>
</evidence>
<dbReference type="InterPro" id="IPR005658">
    <property type="entry name" value="Prot_inh_ecotin"/>
</dbReference>
<reference evidence="3 4" key="1">
    <citation type="submission" date="2016-10" db="EMBL/GenBank/DDBJ databases">
        <authorList>
            <person name="de Groot N.N."/>
        </authorList>
    </citation>
    <scope>NUCLEOTIDE SEQUENCE [LARGE SCALE GENOMIC DNA]</scope>
    <source>
        <strain evidence="3 4">DSM 19706</strain>
    </source>
</reference>
<protein>
    <submittedName>
        <fullName evidence="3">Ecotin</fullName>
    </submittedName>
</protein>
<dbReference type="SUPFAM" id="SSF49772">
    <property type="entry name" value="Ecotin, trypsin inhibitor"/>
    <property type="match status" value="1"/>
</dbReference>
<name>A0A1H9Y8K6_THASX</name>
<evidence type="ECO:0000256" key="2">
    <source>
        <dbReference type="SAM" id="SignalP"/>
    </source>
</evidence>
<comment type="similarity">
    <text evidence="1">Belongs to the protease inhibitor I11 (ecotin) family.</text>
</comment>
<proteinExistence type="inferred from homology"/>
<evidence type="ECO:0000256" key="1">
    <source>
        <dbReference type="ARBA" id="ARBA00010558"/>
    </source>
</evidence>
<dbReference type="AlphaFoldDB" id="A0A1H9Y8K6"/>
<feature type="chain" id="PRO_5011772458" evidence="2">
    <location>
        <begin position="24"/>
        <end position="126"/>
    </location>
</feature>
<dbReference type="PANTHER" id="PTHR35890">
    <property type="match status" value="1"/>
</dbReference>
<keyword evidence="2" id="KW-0732">Signal</keyword>
<feature type="signal peptide" evidence="2">
    <location>
        <begin position="1"/>
        <end position="23"/>
    </location>
</feature>
<dbReference type="EMBL" id="FOHK01000001">
    <property type="protein sequence ID" value="SES65154.1"/>
    <property type="molecule type" value="Genomic_DNA"/>
</dbReference>
<sequence>MKTNMHKLVLFIASLLIQPSAQATDYMKAFPVAEGGALRYVLKLPEKENESLLKIELVVGKIINIDQENRYFFAGAIKEETIKGWGFVRYVVSDLGPMAGTMMAVAPSAPISEHFITLGGKPYLIP</sequence>
<organism evidence="3 4">
    <name type="scientific">Thalassotalea agarivorans</name>
    <name type="common">Thalassomonas agarivorans</name>
    <dbReference type="NCBI Taxonomy" id="349064"/>
    <lineage>
        <taxon>Bacteria</taxon>
        <taxon>Pseudomonadati</taxon>
        <taxon>Pseudomonadota</taxon>
        <taxon>Gammaproteobacteria</taxon>
        <taxon>Alteromonadales</taxon>
        <taxon>Colwelliaceae</taxon>
        <taxon>Thalassotalea</taxon>
    </lineage>
</organism>
<accession>A0A1H9Y8K6</accession>